<gene>
    <name evidence="7" type="ORF">ACFSNB_03695</name>
</gene>
<name>A0ABW5C971_9PROT</name>
<dbReference type="PIRSF" id="PIRSF000027">
    <property type="entry name" value="Cytc_c_prime"/>
    <property type="match status" value="1"/>
</dbReference>
<dbReference type="RefSeq" id="WP_377314617.1">
    <property type="nucleotide sequence ID" value="NZ_JBHUIY010000004.1"/>
</dbReference>
<comment type="caution">
    <text evidence="7">The sequence shown here is derived from an EMBL/GenBank/DDBJ whole genome shotgun (WGS) entry which is preliminary data.</text>
</comment>
<evidence type="ECO:0000313" key="7">
    <source>
        <dbReference type="EMBL" id="MFD2232902.1"/>
    </source>
</evidence>
<evidence type="ECO:0000256" key="3">
    <source>
        <dbReference type="ARBA" id="ARBA00022723"/>
    </source>
</evidence>
<dbReference type="InterPro" id="IPR012127">
    <property type="entry name" value="Cyt_c_prime"/>
</dbReference>
<dbReference type="PROSITE" id="PS51009">
    <property type="entry name" value="CYTCII"/>
    <property type="match status" value="1"/>
</dbReference>
<dbReference type="SUPFAM" id="SSF47175">
    <property type="entry name" value="Cytochromes"/>
    <property type="match status" value="1"/>
</dbReference>
<keyword evidence="5" id="KW-0408">Iron</keyword>
<sequence>MTVSVRPMFRLLPLAALALTLGLVATANAADPIEQREQDFKAAKRSVEQIKAGLGDNKPAMVAAAAQSLSDLGARIPSLFPPGSNQGKTDAKAEIWTNFADFTAKAKTFQERADTLAQLASAPGADRARLADAFDKMMASCKACHRAYKED</sequence>
<keyword evidence="8" id="KW-1185">Reference proteome</keyword>
<organism evidence="7 8">
    <name type="scientific">Phaeospirillum tilakii</name>
    <dbReference type="NCBI Taxonomy" id="741673"/>
    <lineage>
        <taxon>Bacteria</taxon>
        <taxon>Pseudomonadati</taxon>
        <taxon>Pseudomonadota</taxon>
        <taxon>Alphaproteobacteria</taxon>
        <taxon>Rhodospirillales</taxon>
        <taxon>Rhodospirillaceae</taxon>
        <taxon>Phaeospirillum</taxon>
    </lineage>
</organism>
<protein>
    <submittedName>
        <fullName evidence="7">C-type cytochrome</fullName>
    </submittedName>
</protein>
<dbReference type="InterPro" id="IPR010980">
    <property type="entry name" value="Cyt_c/b562"/>
</dbReference>
<evidence type="ECO:0000256" key="5">
    <source>
        <dbReference type="ARBA" id="ARBA00023004"/>
    </source>
</evidence>
<keyword evidence="1" id="KW-0813">Transport</keyword>
<dbReference type="InterPro" id="IPR002321">
    <property type="entry name" value="Cyt_c_II"/>
</dbReference>
<dbReference type="EMBL" id="JBHUIY010000004">
    <property type="protein sequence ID" value="MFD2232902.1"/>
    <property type="molecule type" value="Genomic_DNA"/>
</dbReference>
<dbReference type="Gene3D" id="1.20.120.10">
    <property type="entry name" value="Cytochrome c/b562"/>
    <property type="match status" value="1"/>
</dbReference>
<feature type="signal peptide" evidence="6">
    <location>
        <begin position="1"/>
        <end position="29"/>
    </location>
</feature>
<evidence type="ECO:0000256" key="4">
    <source>
        <dbReference type="ARBA" id="ARBA00022982"/>
    </source>
</evidence>
<keyword evidence="2" id="KW-0349">Heme</keyword>
<keyword evidence="3" id="KW-0479">Metal-binding</keyword>
<dbReference type="Pfam" id="PF01322">
    <property type="entry name" value="Cytochrom_C_2"/>
    <property type="match status" value="1"/>
</dbReference>
<evidence type="ECO:0000313" key="8">
    <source>
        <dbReference type="Proteomes" id="UP001597296"/>
    </source>
</evidence>
<accession>A0ABW5C971</accession>
<evidence type="ECO:0000256" key="1">
    <source>
        <dbReference type="ARBA" id="ARBA00022448"/>
    </source>
</evidence>
<feature type="chain" id="PRO_5045104452" evidence="6">
    <location>
        <begin position="30"/>
        <end position="151"/>
    </location>
</feature>
<reference evidence="8" key="1">
    <citation type="journal article" date="2019" name="Int. J. Syst. Evol. Microbiol.">
        <title>The Global Catalogue of Microorganisms (GCM) 10K type strain sequencing project: providing services to taxonomists for standard genome sequencing and annotation.</title>
        <authorList>
            <consortium name="The Broad Institute Genomics Platform"/>
            <consortium name="The Broad Institute Genome Sequencing Center for Infectious Disease"/>
            <person name="Wu L."/>
            <person name="Ma J."/>
        </authorList>
    </citation>
    <scope>NUCLEOTIDE SEQUENCE [LARGE SCALE GENOMIC DNA]</scope>
    <source>
        <strain evidence="8">KCTC 15012</strain>
    </source>
</reference>
<evidence type="ECO:0000256" key="2">
    <source>
        <dbReference type="ARBA" id="ARBA00022617"/>
    </source>
</evidence>
<evidence type="ECO:0000256" key="6">
    <source>
        <dbReference type="SAM" id="SignalP"/>
    </source>
</evidence>
<dbReference type="Proteomes" id="UP001597296">
    <property type="component" value="Unassembled WGS sequence"/>
</dbReference>
<keyword evidence="6" id="KW-0732">Signal</keyword>
<proteinExistence type="predicted"/>
<keyword evidence="4" id="KW-0249">Electron transport</keyword>